<sequence length="173" mass="19928">LLTLSNKVLFKFCEKFKIKKILRGQGFLSYHSFHGLHIFPNSIASILKSDTHQLVRNISMILSCHIFSNGRFHQPRQRWKHIDGRIDLHIKKLSMNYLFSLTILKIFVFFSIQGFTIIRHSKNGNLGDGTISAFNTTSSLIDCGQISVHVTRETTTSRHFFSGSRYLKSKINL</sequence>
<reference evidence="2 3" key="1">
    <citation type="submission" date="2019-01" db="EMBL/GenBank/DDBJ databases">
        <title>A draft genome assembly of the solar-powered sea slug Elysia chlorotica.</title>
        <authorList>
            <person name="Cai H."/>
            <person name="Li Q."/>
            <person name="Fang X."/>
            <person name="Li J."/>
            <person name="Curtis N.E."/>
            <person name="Altenburger A."/>
            <person name="Shibata T."/>
            <person name="Feng M."/>
            <person name="Maeda T."/>
            <person name="Schwartz J.A."/>
            <person name="Shigenobu S."/>
            <person name="Lundholm N."/>
            <person name="Nishiyama T."/>
            <person name="Yang H."/>
            <person name="Hasebe M."/>
            <person name="Li S."/>
            <person name="Pierce S.K."/>
            <person name="Wang J."/>
        </authorList>
    </citation>
    <scope>NUCLEOTIDE SEQUENCE [LARGE SCALE GENOMIC DNA]</scope>
    <source>
        <strain evidence="2">EC2010</strain>
        <tissue evidence="2">Whole organism of an adult</tissue>
    </source>
</reference>
<evidence type="ECO:0000313" key="2">
    <source>
        <dbReference type="EMBL" id="RUS78984.1"/>
    </source>
</evidence>
<protein>
    <submittedName>
        <fullName evidence="2">Uncharacterized protein</fullName>
    </submittedName>
</protein>
<organism evidence="2 3">
    <name type="scientific">Elysia chlorotica</name>
    <name type="common">Eastern emerald elysia</name>
    <name type="synonym">Sea slug</name>
    <dbReference type="NCBI Taxonomy" id="188477"/>
    <lineage>
        <taxon>Eukaryota</taxon>
        <taxon>Metazoa</taxon>
        <taxon>Spiralia</taxon>
        <taxon>Lophotrochozoa</taxon>
        <taxon>Mollusca</taxon>
        <taxon>Gastropoda</taxon>
        <taxon>Heterobranchia</taxon>
        <taxon>Euthyneura</taxon>
        <taxon>Panpulmonata</taxon>
        <taxon>Sacoglossa</taxon>
        <taxon>Placobranchoidea</taxon>
        <taxon>Plakobranchidae</taxon>
        <taxon>Elysia</taxon>
    </lineage>
</organism>
<evidence type="ECO:0000256" key="1">
    <source>
        <dbReference type="SAM" id="Phobius"/>
    </source>
</evidence>
<feature type="non-terminal residue" evidence="2">
    <location>
        <position position="1"/>
    </location>
</feature>
<dbReference type="Proteomes" id="UP000271974">
    <property type="component" value="Unassembled WGS sequence"/>
</dbReference>
<gene>
    <name evidence="2" type="ORF">EGW08_013241</name>
</gene>
<keyword evidence="1" id="KW-0472">Membrane</keyword>
<keyword evidence="3" id="KW-1185">Reference proteome</keyword>
<accession>A0A3S0ZJ69</accession>
<evidence type="ECO:0000313" key="3">
    <source>
        <dbReference type="Proteomes" id="UP000271974"/>
    </source>
</evidence>
<dbReference type="EMBL" id="RQTK01000478">
    <property type="protein sequence ID" value="RUS78984.1"/>
    <property type="molecule type" value="Genomic_DNA"/>
</dbReference>
<proteinExistence type="predicted"/>
<keyword evidence="1" id="KW-0812">Transmembrane</keyword>
<dbReference type="OrthoDB" id="10267254at2759"/>
<keyword evidence="1" id="KW-1133">Transmembrane helix</keyword>
<comment type="caution">
    <text evidence="2">The sequence shown here is derived from an EMBL/GenBank/DDBJ whole genome shotgun (WGS) entry which is preliminary data.</text>
</comment>
<name>A0A3S0ZJ69_ELYCH</name>
<feature type="transmembrane region" description="Helical" evidence="1">
    <location>
        <begin position="97"/>
        <end position="118"/>
    </location>
</feature>
<dbReference type="AlphaFoldDB" id="A0A3S0ZJ69"/>